<evidence type="ECO:0000313" key="9">
    <source>
        <dbReference type="Proteomes" id="UP001596200"/>
    </source>
</evidence>
<dbReference type="InterPro" id="IPR013249">
    <property type="entry name" value="RNA_pol_sigma70_r4_t2"/>
</dbReference>
<organism evidence="8 9">
    <name type="scientific">Streptomyces pulveraceus</name>
    <dbReference type="NCBI Taxonomy" id="68258"/>
    <lineage>
        <taxon>Bacteria</taxon>
        <taxon>Bacillati</taxon>
        <taxon>Actinomycetota</taxon>
        <taxon>Actinomycetes</taxon>
        <taxon>Kitasatosporales</taxon>
        <taxon>Streptomycetaceae</taxon>
        <taxon>Streptomyces</taxon>
    </lineage>
</organism>
<keyword evidence="9" id="KW-1185">Reference proteome</keyword>
<dbReference type="Proteomes" id="UP001596200">
    <property type="component" value="Unassembled WGS sequence"/>
</dbReference>
<dbReference type="Gene3D" id="1.10.10.10">
    <property type="entry name" value="Winged helix-like DNA-binding domain superfamily/Winged helix DNA-binding domain"/>
    <property type="match status" value="1"/>
</dbReference>
<evidence type="ECO:0000256" key="5">
    <source>
        <dbReference type="ARBA" id="ARBA00023163"/>
    </source>
</evidence>
<feature type="region of interest" description="Disordered" evidence="6">
    <location>
        <begin position="281"/>
        <end position="303"/>
    </location>
</feature>
<feature type="domain" description="RNA polymerase sigma factor 70 region 4 type 2" evidence="7">
    <location>
        <begin position="149"/>
        <end position="199"/>
    </location>
</feature>
<evidence type="ECO:0000259" key="7">
    <source>
        <dbReference type="Pfam" id="PF08281"/>
    </source>
</evidence>
<keyword evidence="4" id="KW-0238">DNA-binding</keyword>
<evidence type="ECO:0000313" key="8">
    <source>
        <dbReference type="EMBL" id="MFC5916594.1"/>
    </source>
</evidence>
<dbReference type="SUPFAM" id="SSF88659">
    <property type="entry name" value="Sigma3 and sigma4 domains of RNA polymerase sigma factors"/>
    <property type="match status" value="1"/>
</dbReference>
<dbReference type="InterPro" id="IPR013324">
    <property type="entry name" value="RNA_pol_sigma_r3/r4-like"/>
</dbReference>
<dbReference type="InterPro" id="IPR013325">
    <property type="entry name" value="RNA_pol_sigma_r2"/>
</dbReference>
<dbReference type="SUPFAM" id="SSF88946">
    <property type="entry name" value="Sigma2 domain of RNA polymerase sigma factors"/>
    <property type="match status" value="1"/>
</dbReference>
<gene>
    <name evidence="8" type="ORF">ACFP1B_24685</name>
</gene>
<feature type="compositionally biased region" description="Low complexity" evidence="6">
    <location>
        <begin position="1"/>
        <end position="21"/>
    </location>
</feature>
<comment type="caution">
    <text evidence="8">The sequence shown here is derived from an EMBL/GenBank/DDBJ whole genome shotgun (WGS) entry which is preliminary data.</text>
</comment>
<dbReference type="PANTHER" id="PTHR43133">
    <property type="entry name" value="RNA POLYMERASE ECF-TYPE SIGMA FACTO"/>
    <property type="match status" value="1"/>
</dbReference>
<dbReference type="PANTHER" id="PTHR43133:SF8">
    <property type="entry name" value="RNA POLYMERASE SIGMA FACTOR HI_1459-RELATED"/>
    <property type="match status" value="1"/>
</dbReference>
<dbReference type="Pfam" id="PF08281">
    <property type="entry name" value="Sigma70_r4_2"/>
    <property type="match status" value="1"/>
</dbReference>
<keyword evidence="3" id="KW-0731">Sigma factor</keyword>
<dbReference type="InterPro" id="IPR036388">
    <property type="entry name" value="WH-like_DNA-bd_sf"/>
</dbReference>
<dbReference type="Gene3D" id="1.10.1740.10">
    <property type="match status" value="1"/>
</dbReference>
<accession>A0ABW1GSR2</accession>
<evidence type="ECO:0000256" key="2">
    <source>
        <dbReference type="ARBA" id="ARBA00023015"/>
    </source>
</evidence>
<dbReference type="EMBL" id="JBHSPU010000020">
    <property type="protein sequence ID" value="MFC5916594.1"/>
    <property type="molecule type" value="Genomic_DNA"/>
</dbReference>
<keyword evidence="5" id="KW-0804">Transcription</keyword>
<keyword evidence="2" id="KW-0805">Transcription regulation</keyword>
<evidence type="ECO:0000256" key="3">
    <source>
        <dbReference type="ARBA" id="ARBA00023082"/>
    </source>
</evidence>
<evidence type="ECO:0000256" key="4">
    <source>
        <dbReference type="ARBA" id="ARBA00023125"/>
    </source>
</evidence>
<proteinExistence type="inferred from homology"/>
<feature type="region of interest" description="Disordered" evidence="6">
    <location>
        <begin position="1"/>
        <end position="55"/>
    </location>
</feature>
<evidence type="ECO:0000256" key="6">
    <source>
        <dbReference type="SAM" id="MobiDB-lite"/>
    </source>
</evidence>
<evidence type="ECO:0000256" key="1">
    <source>
        <dbReference type="ARBA" id="ARBA00010641"/>
    </source>
</evidence>
<reference evidence="9" key="1">
    <citation type="journal article" date="2019" name="Int. J. Syst. Evol. Microbiol.">
        <title>The Global Catalogue of Microorganisms (GCM) 10K type strain sequencing project: providing services to taxonomists for standard genome sequencing and annotation.</title>
        <authorList>
            <consortium name="The Broad Institute Genomics Platform"/>
            <consortium name="The Broad Institute Genome Sequencing Center for Infectious Disease"/>
            <person name="Wu L."/>
            <person name="Ma J."/>
        </authorList>
    </citation>
    <scope>NUCLEOTIDE SEQUENCE [LARGE SCALE GENOMIC DNA]</scope>
    <source>
        <strain evidence="9">JCM 4147</strain>
    </source>
</reference>
<dbReference type="RefSeq" id="WP_386420698.1">
    <property type="nucleotide sequence ID" value="NZ_BAAATU010000001.1"/>
</dbReference>
<comment type="similarity">
    <text evidence="1">Belongs to the sigma-70 factor family. ECF subfamily.</text>
</comment>
<protein>
    <submittedName>
        <fullName evidence="8">RNA polymerase sigma factor</fullName>
    </submittedName>
</protein>
<sequence length="328" mass="35117">MAPTEPGTTPDPPSTSGTSATRGTPAPPLAVSDSNGVSTRPGAAAWAARETEAVGPSPAEEAFDALYRHSSEALFRQTFLLTGRRSLSRESVARAFALAWERWPEVAVDRDPAGWVRAAAYEYALSPWHRLRRAHRQLDPPPAEPGPRALLDALLELPPPYRRTLLLYDGVGLDLPETAAETEASTPAAASRLVNARAAVAERLPELAERPSPAEQSAFLNERLGALVLAQAAGTLPPPATVRTDSERKAELWTRAAIAFTVLIIGLTLLTLATAPTRYETPESPAQRVGGVPPRGGPQKLTPQDVKLREALHAKLARGPERLVPEAH</sequence>
<name>A0ABW1GSR2_9ACTN</name>
<dbReference type="InterPro" id="IPR039425">
    <property type="entry name" value="RNA_pol_sigma-70-like"/>
</dbReference>